<dbReference type="InterPro" id="IPR052032">
    <property type="entry name" value="ATP-dep_AA_Ligase"/>
</dbReference>
<dbReference type="GO" id="GO:0016874">
    <property type="term" value="F:ligase activity"/>
    <property type="evidence" value="ECO:0007669"/>
    <property type="project" value="UniProtKB-KW"/>
</dbReference>
<dbReference type="AlphaFoldDB" id="A0A845L4B1"/>
<dbReference type="GO" id="GO:0046872">
    <property type="term" value="F:metal ion binding"/>
    <property type="evidence" value="ECO:0007669"/>
    <property type="project" value="InterPro"/>
</dbReference>
<evidence type="ECO:0000313" key="7">
    <source>
        <dbReference type="Proteomes" id="UP000463470"/>
    </source>
</evidence>
<keyword evidence="7" id="KW-1185">Reference proteome</keyword>
<feature type="domain" description="ATP-grasp" evidence="5">
    <location>
        <begin position="117"/>
        <end position="306"/>
    </location>
</feature>
<dbReference type="EMBL" id="WXEY01000009">
    <property type="protein sequence ID" value="MZP30019.1"/>
    <property type="molecule type" value="Genomic_DNA"/>
</dbReference>
<keyword evidence="1" id="KW-0436">Ligase</keyword>
<protein>
    <submittedName>
        <fullName evidence="6">ATP-grasp domain-containing protein</fullName>
    </submittedName>
</protein>
<proteinExistence type="predicted"/>
<keyword evidence="2 4" id="KW-0547">Nucleotide-binding</keyword>
<evidence type="ECO:0000256" key="2">
    <source>
        <dbReference type="ARBA" id="ARBA00022741"/>
    </source>
</evidence>
<evidence type="ECO:0000256" key="1">
    <source>
        <dbReference type="ARBA" id="ARBA00022598"/>
    </source>
</evidence>
<evidence type="ECO:0000259" key="5">
    <source>
        <dbReference type="PROSITE" id="PS50975"/>
    </source>
</evidence>
<accession>A0A845L4B1</accession>
<dbReference type="GO" id="GO:0005524">
    <property type="term" value="F:ATP binding"/>
    <property type="evidence" value="ECO:0007669"/>
    <property type="project" value="UniProtKB-UniRule"/>
</dbReference>
<organism evidence="6 7">
    <name type="scientific">Heliomicrobium undosum</name>
    <dbReference type="NCBI Taxonomy" id="121734"/>
    <lineage>
        <taxon>Bacteria</taxon>
        <taxon>Bacillati</taxon>
        <taxon>Bacillota</taxon>
        <taxon>Clostridia</taxon>
        <taxon>Eubacteriales</taxon>
        <taxon>Heliobacteriaceae</taxon>
        <taxon>Heliomicrobium</taxon>
    </lineage>
</organism>
<dbReference type="OrthoDB" id="24041at2"/>
<name>A0A845L4B1_9FIRM</name>
<dbReference type="Gene3D" id="3.40.50.20">
    <property type="match status" value="1"/>
</dbReference>
<dbReference type="PROSITE" id="PS50975">
    <property type="entry name" value="ATP_GRASP"/>
    <property type="match status" value="1"/>
</dbReference>
<gene>
    <name evidence="6" type="ORF">GTO91_09910</name>
</gene>
<dbReference type="Gene3D" id="3.30.470.20">
    <property type="entry name" value="ATP-grasp fold, B domain"/>
    <property type="match status" value="1"/>
</dbReference>
<keyword evidence="3 4" id="KW-0067">ATP-binding</keyword>
<dbReference type="InterPro" id="IPR011761">
    <property type="entry name" value="ATP-grasp"/>
</dbReference>
<comment type="caution">
    <text evidence="6">The sequence shown here is derived from an EMBL/GenBank/DDBJ whole genome shotgun (WGS) entry which is preliminary data.</text>
</comment>
<evidence type="ECO:0000256" key="4">
    <source>
        <dbReference type="PROSITE-ProRule" id="PRU00409"/>
    </source>
</evidence>
<reference evidence="6 7" key="1">
    <citation type="submission" date="2020-01" db="EMBL/GenBank/DDBJ databases">
        <title>Whole-genome sequence of Heliobacterium undosum DSM 13378.</title>
        <authorList>
            <person name="Kyndt J.A."/>
            <person name="Meyer T.E."/>
        </authorList>
    </citation>
    <scope>NUCLEOTIDE SEQUENCE [LARGE SCALE GENOMIC DNA]</scope>
    <source>
        <strain evidence="6 7">DSM 13378</strain>
    </source>
</reference>
<dbReference type="RefSeq" id="WP_161258536.1">
    <property type="nucleotide sequence ID" value="NZ_WXEY01000009.1"/>
</dbReference>
<sequence>MNIVFLSPHFPPNYYRFCIRLKELGVTVLAVADESYERLRPELRFALTDYHQAHNMEDYDQLLRACGYFTHRYGKIDRIESLNEHWLASEARLRTDFNVFGIHYKDIARIKRKSEMKKVFQSAGIPVARGGLIPTLESAKRLIDEVGYPVVVKPDTGVGAAKTFRLNDDTDLARFFSDKPPVDYFLEEFVQGTICSFDGLTDREGHPVFFTSHVYNQGVMEAVNDDLHVSFYSLREIPADLQAAGLRTLRAFDVRERFFHFEFFRTADDRIIALEVNMRPPGGFTLDMFNYANDIDIYAQWANVIVHNRFTARYDRKYHCAFISRKRGKPYVHPHADVLRQLGDLVCHHGAIDPVFRVAMGDYAYLVRSGELARIREAIRYIQAMA</sequence>
<dbReference type="Proteomes" id="UP000463470">
    <property type="component" value="Unassembled WGS sequence"/>
</dbReference>
<dbReference type="Gene3D" id="3.30.1490.20">
    <property type="entry name" value="ATP-grasp fold, A domain"/>
    <property type="match status" value="1"/>
</dbReference>
<dbReference type="PANTHER" id="PTHR43585:SF2">
    <property type="entry name" value="ATP-GRASP ENZYME FSQD"/>
    <property type="match status" value="1"/>
</dbReference>
<dbReference type="SUPFAM" id="SSF56059">
    <property type="entry name" value="Glutathione synthetase ATP-binding domain-like"/>
    <property type="match status" value="1"/>
</dbReference>
<evidence type="ECO:0000256" key="3">
    <source>
        <dbReference type="ARBA" id="ARBA00022840"/>
    </source>
</evidence>
<dbReference type="InterPro" id="IPR013815">
    <property type="entry name" value="ATP_grasp_subdomain_1"/>
</dbReference>
<dbReference type="PANTHER" id="PTHR43585">
    <property type="entry name" value="FUMIPYRROLE BIOSYNTHESIS PROTEIN C"/>
    <property type="match status" value="1"/>
</dbReference>
<dbReference type="Pfam" id="PF13535">
    <property type="entry name" value="ATP-grasp_4"/>
    <property type="match status" value="1"/>
</dbReference>
<evidence type="ECO:0000313" key="6">
    <source>
        <dbReference type="EMBL" id="MZP30019.1"/>
    </source>
</evidence>